<evidence type="ECO:0000313" key="7">
    <source>
        <dbReference type="EMBL" id="KAG1315989.1"/>
    </source>
</evidence>
<feature type="transmembrane region" description="Helical" evidence="6">
    <location>
        <begin position="407"/>
        <end position="429"/>
    </location>
</feature>
<feature type="transmembrane region" description="Helical" evidence="6">
    <location>
        <begin position="199"/>
        <end position="221"/>
    </location>
</feature>
<reference evidence="7" key="1">
    <citation type="journal article" date="2020" name="Microb. Genom.">
        <title>Genetic diversity of clinical and environmental Mucorales isolates obtained from an investigation of mucormycosis cases among solid organ transplant recipients.</title>
        <authorList>
            <person name="Nguyen M.H."/>
            <person name="Kaul D."/>
            <person name="Muto C."/>
            <person name="Cheng S.J."/>
            <person name="Richter R.A."/>
            <person name="Bruno V.M."/>
            <person name="Liu G."/>
            <person name="Beyhan S."/>
            <person name="Sundermann A.J."/>
            <person name="Mounaud S."/>
            <person name="Pasculle A.W."/>
            <person name="Nierman W.C."/>
            <person name="Driscoll E."/>
            <person name="Cumbie R."/>
            <person name="Clancy C.J."/>
            <person name="Dupont C.L."/>
        </authorList>
    </citation>
    <scope>NUCLEOTIDE SEQUENCE</scope>
    <source>
        <strain evidence="7">GL11</strain>
    </source>
</reference>
<keyword evidence="8" id="KW-1185">Reference proteome</keyword>
<organism evidence="7 8">
    <name type="scientific">Rhizopus oryzae</name>
    <name type="common">Mucormycosis agent</name>
    <name type="synonym">Rhizopus arrhizus var. delemar</name>
    <dbReference type="NCBI Taxonomy" id="64495"/>
    <lineage>
        <taxon>Eukaryota</taxon>
        <taxon>Fungi</taxon>
        <taxon>Fungi incertae sedis</taxon>
        <taxon>Mucoromycota</taxon>
        <taxon>Mucoromycotina</taxon>
        <taxon>Mucoromycetes</taxon>
        <taxon>Mucorales</taxon>
        <taxon>Mucorineae</taxon>
        <taxon>Rhizopodaceae</taxon>
        <taxon>Rhizopus</taxon>
    </lineage>
</organism>
<dbReference type="PANTHER" id="PTHR45649">
    <property type="entry name" value="AMINO-ACID PERMEASE BAT1"/>
    <property type="match status" value="1"/>
</dbReference>
<feature type="transmembrane region" description="Helical" evidence="6">
    <location>
        <begin position="279"/>
        <end position="301"/>
    </location>
</feature>
<keyword evidence="5 6" id="KW-0472">Membrane</keyword>
<dbReference type="PIRSF" id="PIRSF006060">
    <property type="entry name" value="AA_transporter"/>
    <property type="match status" value="1"/>
</dbReference>
<evidence type="ECO:0000256" key="5">
    <source>
        <dbReference type="ARBA" id="ARBA00023136"/>
    </source>
</evidence>
<evidence type="ECO:0000256" key="4">
    <source>
        <dbReference type="ARBA" id="ARBA00022989"/>
    </source>
</evidence>
<dbReference type="InterPro" id="IPR004840">
    <property type="entry name" value="Amino_acid_permease_CS"/>
</dbReference>
<feature type="transmembrane region" description="Helical" evidence="6">
    <location>
        <begin position="51"/>
        <end position="73"/>
    </location>
</feature>
<dbReference type="InterPro" id="IPR002293">
    <property type="entry name" value="AA/rel_permease1"/>
</dbReference>
<feature type="transmembrane region" description="Helical" evidence="6">
    <location>
        <begin position="118"/>
        <end position="147"/>
    </location>
</feature>
<feature type="transmembrane region" description="Helical" evidence="6">
    <location>
        <begin position="85"/>
        <end position="106"/>
    </location>
</feature>
<dbReference type="PROSITE" id="PS00218">
    <property type="entry name" value="AMINO_ACID_PERMEASE_1"/>
    <property type="match status" value="1"/>
</dbReference>
<dbReference type="Proteomes" id="UP000716291">
    <property type="component" value="Unassembled WGS sequence"/>
</dbReference>
<feature type="transmembrane region" description="Helical" evidence="6">
    <location>
        <begin position="378"/>
        <end position="395"/>
    </location>
</feature>
<dbReference type="GO" id="GO:0006865">
    <property type="term" value="P:amino acid transport"/>
    <property type="evidence" value="ECO:0007669"/>
    <property type="project" value="InterPro"/>
</dbReference>
<evidence type="ECO:0000256" key="6">
    <source>
        <dbReference type="SAM" id="Phobius"/>
    </source>
</evidence>
<gene>
    <name evidence="7" type="ORF">G6F64_000234</name>
</gene>
<sequence>MSIECSSDTSYTKKEGDILEIQHVEANNLDADAQRLHDLGYKQEFNREISLFVQAGFGFSTMAVLSSWIVGFGPSISAGGPSSLFWGWFVVSPFVMCIALSMAEIISSYPLAGGVYSWSLLLSIMSWINGYAYLIGLVAVVITLAWTSSQFIFAISNTLNITQIDSQGPYVGLYIALIVMGTLYNLLGIKFSACLNKFMVVWVFIGSLVIIIGVPALAPTHNSAKWVFTEFTNNTGYENNGMVFLIGLLQAGWALVGYECGAQIVEGTKNAATTAPRGIIICVIGAIIQGFVLIISTLFSIQDVDELLNSSMPSATFFLRATNNPSVTAFFLVILLITQIGSLCNSILATAHVAWAMSRDGCLPFSGFLYKLSGKNKIAANCLIMQLIICIIIILPSLGSTVYWEAIMSAAVISINVSYGIPLLCRLIWVRNNMPKGPFSLGKFGLPLNFISVIWVCFFGVVLCFPSVDPVDPETMNWASLMIGAVMLFSIFFWFTSGRHKYGAQFKQQNIQSST</sequence>
<evidence type="ECO:0000256" key="3">
    <source>
        <dbReference type="ARBA" id="ARBA00022692"/>
    </source>
</evidence>
<feature type="transmembrane region" description="Helical" evidence="6">
    <location>
        <begin position="167"/>
        <end position="187"/>
    </location>
</feature>
<dbReference type="OrthoDB" id="3257095at2759"/>
<keyword evidence="3 6" id="KW-0812">Transmembrane</keyword>
<feature type="transmembrane region" description="Helical" evidence="6">
    <location>
        <begin position="475"/>
        <end position="495"/>
    </location>
</feature>
<proteinExistence type="predicted"/>
<comment type="caution">
    <text evidence="7">The sequence shown here is derived from an EMBL/GenBank/DDBJ whole genome shotgun (WGS) entry which is preliminary data.</text>
</comment>
<evidence type="ECO:0000256" key="1">
    <source>
        <dbReference type="ARBA" id="ARBA00004141"/>
    </source>
</evidence>
<protein>
    <submittedName>
        <fullName evidence="7">Uncharacterized protein</fullName>
    </submittedName>
</protein>
<accession>A0A9P6XKU2</accession>
<evidence type="ECO:0000256" key="2">
    <source>
        <dbReference type="ARBA" id="ARBA00022448"/>
    </source>
</evidence>
<keyword evidence="4 6" id="KW-1133">Transmembrane helix</keyword>
<dbReference type="Gene3D" id="1.20.1740.10">
    <property type="entry name" value="Amino acid/polyamine transporter I"/>
    <property type="match status" value="1"/>
</dbReference>
<dbReference type="PANTHER" id="PTHR45649:SF26">
    <property type="entry name" value="OS04G0435100 PROTEIN"/>
    <property type="match status" value="1"/>
</dbReference>
<name>A0A9P6XKU2_RHIOR</name>
<dbReference type="GO" id="GO:0016020">
    <property type="term" value="C:membrane"/>
    <property type="evidence" value="ECO:0007669"/>
    <property type="project" value="UniProtKB-SubCell"/>
</dbReference>
<dbReference type="GO" id="GO:0022857">
    <property type="term" value="F:transmembrane transporter activity"/>
    <property type="evidence" value="ECO:0007669"/>
    <property type="project" value="InterPro"/>
</dbReference>
<keyword evidence="2" id="KW-0813">Transport</keyword>
<feature type="transmembrane region" description="Helical" evidence="6">
    <location>
        <begin position="441"/>
        <end position="463"/>
    </location>
</feature>
<comment type="subcellular location">
    <subcellularLocation>
        <location evidence="1">Membrane</location>
        <topology evidence="1">Multi-pass membrane protein</topology>
    </subcellularLocation>
</comment>
<feature type="transmembrane region" description="Helical" evidence="6">
    <location>
        <begin position="241"/>
        <end position="258"/>
    </location>
</feature>
<evidence type="ECO:0000313" key="8">
    <source>
        <dbReference type="Proteomes" id="UP000716291"/>
    </source>
</evidence>
<dbReference type="Pfam" id="PF13520">
    <property type="entry name" value="AA_permease_2"/>
    <property type="match status" value="1"/>
</dbReference>
<dbReference type="AlphaFoldDB" id="A0A9P6XKU2"/>
<feature type="transmembrane region" description="Helical" evidence="6">
    <location>
        <begin position="329"/>
        <end position="357"/>
    </location>
</feature>
<dbReference type="EMBL" id="JAANQT010000013">
    <property type="protein sequence ID" value="KAG1315989.1"/>
    <property type="molecule type" value="Genomic_DNA"/>
</dbReference>